<keyword evidence="2" id="KW-1185">Reference proteome</keyword>
<accession>A0A365Y191</accession>
<dbReference type="Proteomes" id="UP000253410">
    <property type="component" value="Unassembled WGS sequence"/>
</dbReference>
<dbReference type="AlphaFoldDB" id="A0A365Y191"/>
<protein>
    <submittedName>
        <fullName evidence="1">Uncharacterized protein</fullName>
    </submittedName>
</protein>
<gene>
    <name evidence="1" type="ORF">DF182_07200</name>
</gene>
<evidence type="ECO:0000313" key="1">
    <source>
        <dbReference type="EMBL" id="RBL92367.1"/>
    </source>
</evidence>
<sequence length="559" mass="58539">MLLGGLALLATDTYAQLKVGDHPTKINKASVLELESDRQGLLLPRLKQFSDIDALTPPDGMIVYYDPAPPAPATDKGLYIRRNGAWEKMANNADANSNWKLTGNDAVAGNFIGTNAGSVPLVLKGQGVDGLIIDNGYAFFKKLDLVTTGVDVLLVDPTTGKVSRRTISESAFTTAINSLNGDKTAAQTLSTDAADYSFAHDGAGDHKLTIATQDGTKTVGLLTKADYLRFDQATKALVITGFNTTPNANGLSITTIAGNPSLALHAADATNPGALTATDQNIGGNKTFKNNLIVDGSGTISSGLTVTGATLLKDDAVINKSLQVGTTSELKGKVTLGSVAAGTATDLDVLMLGTTGEVIKKTLPASAFNPVINTINGLKGPDVTINNGIQGPDVHFTQDAATQTVTLHIPTATPLTDRGLMSNGDQTFKGNKKLNDDLAVRTKVIVGDTTALANSTLQVAGSVSMNIVNVSADHPMTDADNTILVDCSGGDRKVTLLTAVGRKGRVITVKKIGGTLARSLQILPNGAERIEDGTDYFIYNDWTFVTLQSDGANWFIIRK</sequence>
<name>A0A365Y191_9BACT</name>
<evidence type="ECO:0000313" key="2">
    <source>
        <dbReference type="Proteomes" id="UP000253410"/>
    </source>
</evidence>
<organism evidence="1 2">
    <name type="scientific">Chitinophaga flava</name>
    <dbReference type="NCBI Taxonomy" id="2259036"/>
    <lineage>
        <taxon>Bacteria</taxon>
        <taxon>Pseudomonadati</taxon>
        <taxon>Bacteroidota</taxon>
        <taxon>Chitinophagia</taxon>
        <taxon>Chitinophagales</taxon>
        <taxon>Chitinophagaceae</taxon>
        <taxon>Chitinophaga</taxon>
    </lineage>
</organism>
<reference evidence="1 2" key="1">
    <citation type="submission" date="2018-05" db="EMBL/GenBank/DDBJ databases">
        <title>Chitinophaga sp. K3CV102501T nov., isolated from isolated from a monsoon evergreen broad-leaved forest soil.</title>
        <authorList>
            <person name="Lv Y."/>
        </authorList>
    </citation>
    <scope>NUCLEOTIDE SEQUENCE [LARGE SCALE GENOMIC DNA]</scope>
    <source>
        <strain evidence="1 2">GDMCC 1.1325</strain>
    </source>
</reference>
<dbReference type="EMBL" id="QFFJ01000001">
    <property type="protein sequence ID" value="RBL92367.1"/>
    <property type="molecule type" value="Genomic_DNA"/>
</dbReference>
<proteinExistence type="predicted"/>
<comment type="caution">
    <text evidence="1">The sequence shown here is derived from an EMBL/GenBank/DDBJ whole genome shotgun (WGS) entry which is preliminary data.</text>
</comment>